<gene>
    <name evidence="2" type="ORF">H9826_09470</name>
</gene>
<dbReference type="GO" id="GO:0008170">
    <property type="term" value="F:N-methyltransferase activity"/>
    <property type="evidence" value="ECO:0007669"/>
    <property type="project" value="UniProtKB-ARBA"/>
</dbReference>
<dbReference type="Pfam" id="PF05175">
    <property type="entry name" value="MTS"/>
    <property type="match status" value="1"/>
</dbReference>
<dbReference type="InterPro" id="IPR029063">
    <property type="entry name" value="SAM-dependent_MTases_sf"/>
</dbReference>
<dbReference type="PANTHER" id="PTHR47739:SF1">
    <property type="entry name" value="TRNA1(VAL) (ADENINE(37)-N6)-METHYLTRANSFERASE"/>
    <property type="match status" value="1"/>
</dbReference>
<dbReference type="SUPFAM" id="SSF53335">
    <property type="entry name" value="S-adenosyl-L-methionine-dependent methyltransferases"/>
    <property type="match status" value="1"/>
</dbReference>
<dbReference type="Gene3D" id="3.40.50.150">
    <property type="entry name" value="Vaccinia Virus protein VP39"/>
    <property type="match status" value="1"/>
</dbReference>
<comment type="caution">
    <text evidence="2">The sequence shown here is derived from an EMBL/GenBank/DDBJ whole genome shotgun (WGS) entry which is preliminary data.</text>
</comment>
<evidence type="ECO:0000313" key="2">
    <source>
        <dbReference type="EMBL" id="HIY74181.1"/>
    </source>
</evidence>
<dbReference type="CDD" id="cd02440">
    <property type="entry name" value="AdoMet_MTases"/>
    <property type="match status" value="1"/>
</dbReference>
<proteinExistence type="predicted"/>
<dbReference type="GO" id="GO:0003676">
    <property type="term" value="F:nucleic acid binding"/>
    <property type="evidence" value="ECO:0007669"/>
    <property type="project" value="InterPro"/>
</dbReference>
<dbReference type="AlphaFoldDB" id="A0A9D1Z8Y4"/>
<dbReference type="GO" id="GO:0008757">
    <property type="term" value="F:S-adenosylmethionine-dependent methyltransferase activity"/>
    <property type="evidence" value="ECO:0007669"/>
    <property type="project" value="UniProtKB-ARBA"/>
</dbReference>
<reference evidence="2" key="1">
    <citation type="journal article" date="2021" name="PeerJ">
        <title>Extensive microbial diversity within the chicken gut microbiome revealed by metagenomics and culture.</title>
        <authorList>
            <person name="Gilroy R."/>
            <person name="Ravi A."/>
            <person name="Getino M."/>
            <person name="Pursley I."/>
            <person name="Horton D.L."/>
            <person name="Alikhan N.F."/>
            <person name="Baker D."/>
            <person name="Gharbi K."/>
            <person name="Hall N."/>
            <person name="Watson M."/>
            <person name="Adriaenssens E.M."/>
            <person name="Foster-Nyarko E."/>
            <person name="Jarju S."/>
            <person name="Secka A."/>
            <person name="Antonio M."/>
            <person name="Oren A."/>
            <person name="Chaudhuri R.R."/>
            <person name="La Ragione R."/>
            <person name="Hildebrand F."/>
            <person name="Pallen M.J."/>
        </authorList>
    </citation>
    <scope>NUCLEOTIDE SEQUENCE</scope>
    <source>
        <strain evidence="2">CHK33-7979</strain>
    </source>
</reference>
<dbReference type="EMBL" id="DXCX01000097">
    <property type="protein sequence ID" value="HIY74181.1"/>
    <property type="molecule type" value="Genomic_DNA"/>
</dbReference>
<dbReference type="InterPro" id="IPR050210">
    <property type="entry name" value="tRNA_Adenine-N(6)_MTase"/>
</dbReference>
<evidence type="ECO:0000259" key="1">
    <source>
        <dbReference type="Pfam" id="PF05175"/>
    </source>
</evidence>
<keyword evidence="2" id="KW-0489">Methyltransferase</keyword>
<dbReference type="InterPro" id="IPR007848">
    <property type="entry name" value="Small_mtfrase_dom"/>
</dbReference>
<feature type="domain" description="Methyltransferase small" evidence="1">
    <location>
        <begin position="36"/>
        <end position="114"/>
    </location>
</feature>
<accession>A0A9D1Z8Y4</accession>
<dbReference type="Proteomes" id="UP000886824">
    <property type="component" value="Unassembled WGS sequence"/>
</dbReference>
<dbReference type="GO" id="GO:0032259">
    <property type="term" value="P:methylation"/>
    <property type="evidence" value="ECO:0007669"/>
    <property type="project" value="UniProtKB-KW"/>
</dbReference>
<sequence>MERTERLGRYTLLLTEDCFPLGSDSLALGRFATVRRRWRVCDLGCGSGALGLLLLEREESLAVTGVERSPAAADIARRSFAHNGLSARILTGDLRDRSLFPANAFDLVISNPPWFPTGSGRSGGPARSEEGCTLPELCAAAGYLTRPGGRFALVHRPERLPDLFAALRASGLEPKRMALVQHSLTAAPSSVLVEAVRQGRPGLEVLPTLLQHPSQPGPGPQP</sequence>
<dbReference type="InterPro" id="IPR002052">
    <property type="entry name" value="DNA_methylase_N6_adenine_CS"/>
</dbReference>
<keyword evidence="2" id="KW-0808">Transferase</keyword>
<dbReference type="PROSITE" id="PS00092">
    <property type="entry name" value="N6_MTASE"/>
    <property type="match status" value="1"/>
</dbReference>
<dbReference type="PANTHER" id="PTHR47739">
    <property type="entry name" value="TRNA1(VAL) (ADENINE(37)-N6)-METHYLTRANSFERASE"/>
    <property type="match status" value="1"/>
</dbReference>
<organism evidence="2 3">
    <name type="scientific">Candidatus Intestinimonas merdavium</name>
    <dbReference type="NCBI Taxonomy" id="2838622"/>
    <lineage>
        <taxon>Bacteria</taxon>
        <taxon>Bacillati</taxon>
        <taxon>Bacillota</taxon>
        <taxon>Clostridia</taxon>
        <taxon>Eubacteriales</taxon>
        <taxon>Intestinimonas</taxon>
    </lineage>
</organism>
<name>A0A9D1Z8Y4_9FIRM</name>
<reference evidence="2" key="2">
    <citation type="submission" date="2021-04" db="EMBL/GenBank/DDBJ databases">
        <authorList>
            <person name="Gilroy R."/>
        </authorList>
    </citation>
    <scope>NUCLEOTIDE SEQUENCE</scope>
    <source>
        <strain evidence="2">CHK33-7979</strain>
    </source>
</reference>
<evidence type="ECO:0000313" key="3">
    <source>
        <dbReference type="Proteomes" id="UP000886824"/>
    </source>
</evidence>
<protein>
    <submittedName>
        <fullName evidence="2">Methyltransferase</fullName>
    </submittedName>
</protein>